<dbReference type="RefSeq" id="XP_001325646.1">
    <property type="nucleotide sequence ID" value="XM_001325611.1"/>
</dbReference>
<keyword evidence="1" id="KW-0378">Hydrolase</keyword>
<dbReference type="HAMAP" id="MF_01940">
    <property type="entry name" value="RNA_CPDase"/>
    <property type="match status" value="1"/>
</dbReference>
<dbReference type="Pfam" id="PF13563">
    <property type="entry name" value="2_5_RNA_ligase2"/>
    <property type="match status" value="1"/>
</dbReference>
<proteinExistence type="inferred from homology"/>
<keyword evidence="3" id="KW-0436">Ligase</keyword>
<reference evidence="3" key="1">
    <citation type="submission" date="2006-10" db="EMBL/GenBank/DDBJ databases">
        <authorList>
            <person name="Amadeo P."/>
            <person name="Zhao Q."/>
            <person name="Wortman J."/>
            <person name="Fraser-Liggett C."/>
            <person name="Carlton J."/>
        </authorList>
    </citation>
    <scope>NUCLEOTIDE SEQUENCE</scope>
    <source>
        <strain evidence="3">G3</strain>
    </source>
</reference>
<dbReference type="Gene3D" id="3.90.1140.10">
    <property type="entry name" value="Cyclic phosphodiesterase"/>
    <property type="match status" value="1"/>
</dbReference>
<keyword evidence="4" id="KW-1185">Reference proteome</keyword>
<dbReference type="GO" id="GO:0004113">
    <property type="term" value="F:2',3'-cyclic-nucleotide 3'-phosphodiesterase activity"/>
    <property type="evidence" value="ECO:0000318"/>
    <property type="project" value="GO_Central"/>
</dbReference>
<reference evidence="3" key="2">
    <citation type="journal article" date="2007" name="Science">
        <title>Draft genome sequence of the sexually transmitted pathogen Trichomonas vaginalis.</title>
        <authorList>
            <person name="Carlton J.M."/>
            <person name="Hirt R.P."/>
            <person name="Silva J.C."/>
            <person name="Delcher A.L."/>
            <person name="Schatz M."/>
            <person name="Zhao Q."/>
            <person name="Wortman J.R."/>
            <person name="Bidwell S.L."/>
            <person name="Alsmark U.C.M."/>
            <person name="Besteiro S."/>
            <person name="Sicheritz-Ponten T."/>
            <person name="Noel C.J."/>
            <person name="Dacks J.B."/>
            <person name="Foster P.G."/>
            <person name="Simillion C."/>
            <person name="Van de Peer Y."/>
            <person name="Miranda-Saavedra D."/>
            <person name="Barton G.J."/>
            <person name="Westrop G.D."/>
            <person name="Mueller S."/>
            <person name="Dessi D."/>
            <person name="Fiori P.L."/>
            <person name="Ren Q."/>
            <person name="Paulsen I."/>
            <person name="Zhang H."/>
            <person name="Bastida-Corcuera F.D."/>
            <person name="Simoes-Barbosa A."/>
            <person name="Brown M.T."/>
            <person name="Hayes R.D."/>
            <person name="Mukherjee M."/>
            <person name="Okumura C.Y."/>
            <person name="Schneider R."/>
            <person name="Smith A.J."/>
            <person name="Vanacova S."/>
            <person name="Villalvazo M."/>
            <person name="Haas B.J."/>
            <person name="Pertea M."/>
            <person name="Feldblyum T.V."/>
            <person name="Utterback T.R."/>
            <person name="Shu C.L."/>
            <person name="Osoegawa K."/>
            <person name="de Jong P.J."/>
            <person name="Hrdy I."/>
            <person name="Horvathova L."/>
            <person name="Zubacova Z."/>
            <person name="Dolezal P."/>
            <person name="Malik S.B."/>
            <person name="Logsdon J.M. Jr."/>
            <person name="Henze K."/>
            <person name="Gupta A."/>
            <person name="Wang C.C."/>
            <person name="Dunne R.L."/>
            <person name="Upcroft J.A."/>
            <person name="Upcroft P."/>
            <person name="White O."/>
            <person name="Salzberg S.L."/>
            <person name="Tang P."/>
            <person name="Chiu C.-H."/>
            <person name="Lee Y.-S."/>
            <person name="Embley T.M."/>
            <person name="Coombs G.H."/>
            <person name="Mottram J.C."/>
            <person name="Tachezy J."/>
            <person name="Fraser-Liggett C.M."/>
            <person name="Johnson P.J."/>
        </authorList>
    </citation>
    <scope>NUCLEOTIDE SEQUENCE [LARGE SCALE GENOMIC DNA]</scope>
    <source>
        <strain evidence="3">G3</strain>
    </source>
</reference>
<dbReference type="SMR" id="A2E1U4"/>
<evidence type="ECO:0000313" key="3">
    <source>
        <dbReference type="EMBL" id="EAY13423.1"/>
    </source>
</evidence>
<evidence type="ECO:0000256" key="2">
    <source>
        <dbReference type="SAM" id="Coils"/>
    </source>
</evidence>
<sequence length="244" mass="28212">MDTNKYPLPDQLSIPYNKLDNLISSIESIHQKLSNLEIKVDNLTNIVNSMANCKTKEIDPTEICLCVGIRVPPEVRNQLCEFRDNIKKNNQFKEYRQDDDFHITLHFLGKVEKSRIPEIQEILQKIANNYSVFEISLGKPGTLGSNTRPNVLFIQPDGDFRSLYDLGMKIRKSCDEKGFNTDKFDDYEPHISIATNFRSNEDFVQIPHDIYPPKLSFTVNKFELLQATNSKDAKYLTLSEFELK</sequence>
<dbReference type="KEGG" id="tva:4771401"/>
<dbReference type="NCBIfam" id="TIGR02258">
    <property type="entry name" value="2_5_ligase"/>
    <property type="match status" value="1"/>
</dbReference>
<dbReference type="InParanoid" id="A2E1U4"/>
<dbReference type="VEuPathDB" id="TrichDB:TVAG_424550"/>
<dbReference type="VEuPathDB" id="TrichDB:TVAGG3_0305070"/>
<dbReference type="AlphaFoldDB" id="A2E1U4"/>
<evidence type="ECO:0000313" key="4">
    <source>
        <dbReference type="Proteomes" id="UP000001542"/>
    </source>
</evidence>
<organism evidence="3 4">
    <name type="scientific">Trichomonas vaginalis (strain ATCC PRA-98 / G3)</name>
    <dbReference type="NCBI Taxonomy" id="412133"/>
    <lineage>
        <taxon>Eukaryota</taxon>
        <taxon>Metamonada</taxon>
        <taxon>Parabasalia</taxon>
        <taxon>Trichomonadida</taxon>
        <taxon>Trichomonadidae</taxon>
        <taxon>Trichomonas</taxon>
    </lineage>
</organism>
<dbReference type="GO" id="GO:0016874">
    <property type="term" value="F:ligase activity"/>
    <property type="evidence" value="ECO:0007669"/>
    <property type="project" value="UniProtKB-KW"/>
</dbReference>
<keyword evidence="2" id="KW-0175">Coiled coil</keyword>
<accession>A2E1U4</accession>
<dbReference type="Proteomes" id="UP000001542">
    <property type="component" value="Unassembled WGS sequence"/>
</dbReference>
<dbReference type="InterPro" id="IPR004175">
    <property type="entry name" value="RNA_CPDase"/>
</dbReference>
<dbReference type="PANTHER" id="PTHR35561:SF1">
    <property type="entry name" value="RNA 2',3'-CYCLIC PHOSPHODIESTERASE"/>
    <property type="match status" value="1"/>
</dbReference>
<evidence type="ECO:0000256" key="1">
    <source>
        <dbReference type="ARBA" id="ARBA00022801"/>
    </source>
</evidence>
<dbReference type="InterPro" id="IPR009097">
    <property type="entry name" value="Cyclic_Pdiesterase"/>
</dbReference>
<name>A2E1U4_TRIV3</name>
<dbReference type="EMBL" id="DS113286">
    <property type="protein sequence ID" value="EAY13423.1"/>
    <property type="molecule type" value="Genomic_DNA"/>
</dbReference>
<feature type="coiled-coil region" evidence="2">
    <location>
        <begin position="19"/>
        <end position="46"/>
    </location>
</feature>
<dbReference type="PANTHER" id="PTHR35561">
    <property type="entry name" value="RNA 2',3'-CYCLIC PHOSPHODIESTERASE"/>
    <property type="match status" value="1"/>
</dbReference>
<dbReference type="GO" id="GO:0008664">
    <property type="term" value="F:RNA 2',3'-cyclic 3'-phosphodiesterase activity"/>
    <property type="evidence" value="ECO:0000318"/>
    <property type="project" value="GO_Central"/>
</dbReference>
<dbReference type="SUPFAM" id="SSF55144">
    <property type="entry name" value="LigT-like"/>
    <property type="match status" value="1"/>
</dbReference>
<gene>
    <name evidence="3" type="ORF">TVAG_424550</name>
</gene>
<protein>
    <submittedName>
        <fullName evidence="3">2',5' RNA ligase family protein</fullName>
    </submittedName>
</protein>